<organism evidence="2 3">
    <name type="scientific">Blastococcus brunescens</name>
    <dbReference type="NCBI Taxonomy" id="1564165"/>
    <lineage>
        <taxon>Bacteria</taxon>
        <taxon>Bacillati</taxon>
        <taxon>Actinomycetota</taxon>
        <taxon>Actinomycetes</taxon>
        <taxon>Geodermatophilales</taxon>
        <taxon>Geodermatophilaceae</taxon>
        <taxon>Blastococcus</taxon>
    </lineage>
</organism>
<reference evidence="2 3" key="1">
    <citation type="submission" date="2023-12" db="EMBL/GenBank/DDBJ databases">
        <title>Blastococcus brunescens sp. nov., an actonobacterium isolated from sandstone collected in sahara desert.</title>
        <authorList>
            <person name="Gtari M."/>
            <person name="Ghodhbane F."/>
        </authorList>
    </citation>
    <scope>NUCLEOTIDE SEQUENCE [LARGE SCALE GENOMIC DNA]</scope>
    <source>
        <strain evidence="2 3">BMG 8361</strain>
    </source>
</reference>
<dbReference type="Proteomes" id="UP001324287">
    <property type="component" value="Chromosome"/>
</dbReference>
<dbReference type="SUPFAM" id="SSF51161">
    <property type="entry name" value="Trimeric LpxA-like enzymes"/>
    <property type="match status" value="1"/>
</dbReference>
<protein>
    <submittedName>
        <fullName evidence="2">Uncharacterized protein</fullName>
    </submittedName>
</protein>
<dbReference type="EMBL" id="CP141261">
    <property type="protein sequence ID" value="WRL65110.1"/>
    <property type="molecule type" value="Genomic_DNA"/>
</dbReference>
<keyword evidence="1" id="KW-0472">Membrane</keyword>
<keyword evidence="1" id="KW-1133">Transmembrane helix</keyword>
<keyword evidence="3" id="KW-1185">Reference proteome</keyword>
<evidence type="ECO:0000313" key="3">
    <source>
        <dbReference type="Proteomes" id="UP001324287"/>
    </source>
</evidence>
<proteinExistence type="predicted"/>
<keyword evidence="1" id="KW-0812">Transmembrane</keyword>
<feature type="transmembrane region" description="Helical" evidence="1">
    <location>
        <begin position="15"/>
        <end position="45"/>
    </location>
</feature>
<dbReference type="InterPro" id="IPR011004">
    <property type="entry name" value="Trimer_LpxA-like_sf"/>
</dbReference>
<dbReference type="RefSeq" id="WP_324276434.1">
    <property type="nucleotide sequence ID" value="NZ_CP141261.1"/>
</dbReference>
<name>A0ABZ1B7T9_9ACTN</name>
<sequence length="202" mass="21319">MAACSDAPRTWSSSLLAGFAGGILLLELLPFLILLPIVAVVWWTLLTYGTAAGLLVTALTGPVFVVVSCALILGARRLVLPATPEGMHHLRSQLGVEKWLGDKLLEQSLLFNNTMYSTLYTPMWLRALGTKVGKGAEVSTISNIDPDLLTLGEGSFVADMASVGSATYANGHVAFRRTVVGARAFVGNAALIPSGSHLGRAR</sequence>
<evidence type="ECO:0000256" key="1">
    <source>
        <dbReference type="SAM" id="Phobius"/>
    </source>
</evidence>
<gene>
    <name evidence="2" type="ORF">U6N30_05325</name>
</gene>
<feature type="transmembrane region" description="Helical" evidence="1">
    <location>
        <begin position="51"/>
        <end position="73"/>
    </location>
</feature>
<evidence type="ECO:0000313" key="2">
    <source>
        <dbReference type="EMBL" id="WRL65110.1"/>
    </source>
</evidence>
<accession>A0ABZ1B7T9</accession>